<dbReference type="PANTHER" id="PTHR35007:SF1">
    <property type="entry name" value="PILUS ASSEMBLY PROTEIN"/>
    <property type="match status" value="1"/>
</dbReference>
<feature type="transmembrane region" description="Helical" evidence="1">
    <location>
        <begin position="269"/>
        <end position="291"/>
    </location>
</feature>
<protein>
    <recommendedName>
        <fullName evidence="4">Type II secretion system protein GspF domain-containing protein</fullName>
    </recommendedName>
</protein>
<dbReference type="AlphaFoldDB" id="A4J2R1"/>
<keyword evidence="1" id="KW-0472">Membrane</keyword>
<keyword evidence="3" id="KW-1185">Reference proteome</keyword>
<feature type="transmembrane region" description="Helical" evidence="1">
    <location>
        <begin position="108"/>
        <end position="128"/>
    </location>
</feature>
<evidence type="ECO:0000313" key="3">
    <source>
        <dbReference type="Proteomes" id="UP000001556"/>
    </source>
</evidence>
<organism evidence="2 3">
    <name type="scientific">Desulforamulus reducens (strain ATCC BAA-1160 / DSM 100696 / MI-1)</name>
    <name type="common">Desulfotomaculum reducens</name>
    <dbReference type="NCBI Taxonomy" id="349161"/>
    <lineage>
        <taxon>Bacteria</taxon>
        <taxon>Bacillati</taxon>
        <taxon>Bacillota</taxon>
        <taxon>Clostridia</taxon>
        <taxon>Eubacteriales</taxon>
        <taxon>Peptococcaceae</taxon>
        <taxon>Desulforamulus</taxon>
    </lineage>
</organism>
<dbReference type="RefSeq" id="WP_011877199.1">
    <property type="nucleotide sequence ID" value="NC_009253.1"/>
</dbReference>
<dbReference type="HOGENOM" id="CLU_830878_0_0_9"/>
<sequence length="334" mass="37167">MVENLASYLYGLPSLDMAIPYVLLGVGSLGVGLTAMVLANLILKHATKSSNVLFNKIKQSAHHMRSRPPQSLQEALGISKQGKWREFREKVTDKTSWLLPKKLFTNSAYLSLTTILSFSIARFCLVTLKNTPAALVSVIAIILLMSQVFSAVIYQKRSKYTEQIPSAIRVISTVLEDTNDFTRALENVVERSPEPTRSLFRRVLERLNHGEQRKKVFGLIPKAMGTGHSIMLANVLEEGYRHGVAALPMFNTLASQFDTMHKLELNNKVLLIPSRFSSVLLHIGVVALVLLSTRLVPDAMKYITDNIGKSLVVLCFVSMIINIVTDKLWSTVEG</sequence>
<accession>A4J2R1</accession>
<feature type="transmembrane region" description="Helical" evidence="1">
    <location>
        <begin position="134"/>
        <end position="154"/>
    </location>
</feature>
<evidence type="ECO:0000256" key="1">
    <source>
        <dbReference type="SAM" id="Phobius"/>
    </source>
</evidence>
<feature type="transmembrane region" description="Helical" evidence="1">
    <location>
        <begin position="311"/>
        <end position="329"/>
    </location>
</feature>
<feature type="transmembrane region" description="Helical" evidence="1">
    <location>
        <begin position="20"/>
        <end position="43"/>
    </location>
</feature>
<dbReference type="eggNOG" id="COG4965">
    <property type="taxonomic scope" value="Bacteria"/>
</dbReference>
<dbReference type="OrthoDB" id="9803381at2"/>
<keyword evidence="1" id="KW-1133">Transmembrane helix</keyword>
<dbReference type="EMBL" id="CP000612">
    <property type="protein sequence ID" value="ABO49364.1"/>
    <property type="molecule type" value="Genomic_DNA"/>
</dbReference>
<dbReference type="STRING" id="349161.Dred_0826"/>
<gene>
    <name evidence="2" type="ordered locus">Dred_0826</name>
</gene>
<evidence type="ECO:0000313" key="2">
    <source>
        <dbReference type="EMBL" id="ABO49364.1"/>
    </source>
</evidence>
<dbReference type="KEGG" id="drm:Dred_0826"/>
<dbReference type="Proteomes" id="UP000001556">
    <property type="component" value="Chromosome"/>
</dbReference>
<keyword evidence="1" id="KW-0812">Transmembrane</keyword>
<proteinExistence type="predicted"/>
<evidence type="ECO:0008006" key="4">
    <source>
        <dbReference type="Google" id="ProtNLM"/>
    </source>
</evidence>
<reference evidence="2 3" key="1">
    <citation type="submission" date="2007-03" db="EMBL/GenBank/DDBJ databases">
        <title>Complete sequence of Desulfotomaculum reducens MI-1.</title>
        <authorList>
            <consortium name="US DOE Joint Genome Institute"/>
            <person name="Copeland A."/>
            <person name="Lucas S."/>
            <person name="Lapidus A."/>
            <person name="Barry K."/>
            <person name="Detter J.C."/>
            <person name="Glavina del Rio T."/>
            <person name="Hammon N."/>
            <person name="Israni S."/>
            <person name="Dalin E."/>
            <person name="Tice H."/>
            <person name="Pitluck S."/>
            <person name="Sims D."/>
            <person name="Brettin T."/>
            <person name="Bruce D."/>
            <person name="Han C."/>
            <person name="Tapia R."/>
            <person name="Schmutz J."/>
            <person name="Larimer F."/>
            <person name="Land M."/>
            <person name="Hauser L."/>
            <person name="Kyrpides N."/>
            <person name="Kim E."/>
            <person name="Tebo B.M."/>
            <person name="Richardson P."/>
        </authorList>
    </citation>
    <scope>NUCLEOTIDE SEQUENCE [LARGE SCALE GENOMIC DNA]</scope>
    <source>
        <strain evidence="2 3">MI-1</strain>
    </source>
</reference>
<dbReference type="PANTHER" id="PTHR35007">
    <property type="entry name" value="INTEGRAL MEMBRANE PROTEIN-RELATED"/>
    <property type="match status" value="1"/>
</dbReference>
<name>A4J2R1_DESRM</name>